<dbReference type="EMBL" id="CP042806">
    <property type="protein sequence ID" value="QEE29569.1"/>
    <property type="molecule type" value="Genomic_DNA"/>
</dbReference>
<organism evidence="1 2">
    <name type="scientific">Terriglobus albidus</name>
    <dbReference type="NCBI Taxonomy" id="1592106"/>
    <lineage>
        <taxon>Bacteria</taxon>
        <taxon>Pseudomonadati</taxon>
        <taxon>Acidobacteriota</taxon>
        <taxon>Terriglobia</taxon>
        <taxon>Terriglobales</taxon>
        <taxon>Acidobacteriaceae</taxon>
        <taxon>Terriglobus</taxon>
    </lineage>
</organism>
<evidence type="ECO:0000313" key="1">
    <source>
        <dbReference type="EMBL" id="QEE29569.1"/>
    </source>
</evidence>
<protein>
    <submittedName>
        <fullName evidence="1">Nucleotidyltransferase family protein</fullName>
    </submittedName>
</protein>
<reference evidence="1 2" key="1">
    <citation type="submission" date="2019-08" db="EMBL/GenBank/DDBJ databases">
        <title>Complete genome sequence of Terriglobus albidus strain ORNL.</title>
        <authorList>
            <person name="Podar M."/>
        </authorList>
    </citation>
    <scope>NUCLEOTIDE SEQUENCE [LARGE SCALE GENOMIC DNA]</scope>
    <source>
        <strain evidence="1 2">ORNL</strain>
    </source>
</reference>
<dbReference type="KEGG" id="talb:FTW19_17145"/>
<dbReference type="OrthoDB" id="109411at2"/>
<gene>
    <name evidence="1" type="ORF">FTW19_17145</name>
</gene>
<dbReference type="AlphaFoldDB" id="A0A5B9ECY3"/>
<dbReference type="Proteomes" id="UP000321820">
    <property type="component" value="Chromosome"/>
</dbReference>
<accession>A0A5B9ECY3</accession>
<proteinExistence type="predicted"/>
<name>A0A5B9ECY3_9BACT</name>
<dbReference type="RefSeq" id="WP_147648761.1">
    <property type="nucleotide sequence ID" value="NZ_CP042806.1"/>
</dbReference>
<keyword evidence="2" id="KW-1185">Reference proteome</keyword>
<sequence length="364" mass="40599">MPNSRLPDTISDTMDILSRLVLSPVAGLSSLITRLQQMSTAQLDELVSLAHANHVVVRGMEAYRSLMLQANDLEQVRRADEVIAAERARIAHATAYLQAICAAFSEAGLDVTVIKTLDHWPDFGSDMDLYTNAAPDVVLALMQRQFEATIVSRSWGDRLAGKWNFEIPGLPESVEIHMCRLGQTGEHLTLAENIPARSRAVEFDRKRFRVPSPSDRIMISTLQRMYRHFYFRLCDIVDSAGLVASGVLDYEDLRRSAQQSGIWEGVATYLVLVSDYVWKYTGSHLVLPAFVRDAARFDGKVMYCGKSFLRVPIVPQSAELYRLQLLDTFRKGEISSGARLGLLPWLATAAAIGHKITGSDKGIW</sequence>
<keyword evidence="1" id="KW-0808">Transferase</keyword>
<evidence type="ECO:0000313" key="2">
    <source>
        <dbReference type="Proteomes" id="UP000321820"/>
    </source>
</evidence>
<dbReference type="GO" id="GO:0016740">
    <property type="term" value="F:transferase activity"/>
    <property type="evidence" value="ECO:0007669"/>
    <property type="project" value="UniProtKB-KW"/>
</dbReference>